<dbReference type="PANTHER" id="PTHR35936:SF32">
    <property type="entry name" value="MEMBRANE-BOUND LYTIC MUREIN TRANSGLYCOSYLASE F"/>
    <property type="match status" value="1"/>
</dbReference>
<keyword evidence="4" id="KW-0998">Cell outer membrane</keyword>
<reference evidence="6 7" key="1">
    <citation type="submission" date="2024-04" db="EMBL/GenBank/DDBJ databases">
        <title>Novel genus in family Flammeovirgaceae.</title>
        <authorList>
            <person name="Nguyen T.H."/>
            <person name="Vuong T.Q."/>
            <person name="Le H."/>
            <person name="Kim S.-G."/>
        </authorList>
    </citation>
    <scope>NUCLEOTIDE SEQUENCE [LARGE SCALE GENOMIC DNA]</scope>
    <source>
        <strain evidence="6 7">JCM 23209</strain>
    </source>
</reference>
<comment type="caution">
    <text evidence="6">The sequence shown here is derived from an EMBL/GenBank/DDBJ whole genome shotgun (WGS) entry which is preliminary data.</text>
</comment>
<organism evidence="6 7">
    <name type="scientific">Rapidithrix thailandica</name>
    <dbReference type="NCBI Taxonomy" id="413964"/>
    <lineage>
        <taxon>Bacteria</taxon>
        <taxon>Pseudomonadati</taxon>
        <taxon>Bacteroidota</taxon>
        <taxon>Cytophagia</taxon>
        <taxon>Cytophagales</taxon>
        <taxon>Flammeovirgaceae</taxon>
        <taxon>Rapidithrix</taxon>
    </lineage>
</organism>
<dbReference type="SUPFAM" id="SSF53955">
    <property type="entry name" value="Lysozyme-like"/>
    <property type="match status" value="1"/>
</dbReference>
<dbReference type="InterPro" id="IPR023346">
    <property type="entry name" value="Lysozyme-like_dom_sf"/>
</dbReference>
<dbReference type="CDD" id="cd01009">
    <property type="entry name" value="PBP2_YfhD_N"/>
    <property type="match status" value="1"/>
</dbReference>
<gene>
    <name evidence="6" type="ORF">AAG747_00940</name>
</gene>
<dbReference type="GO" id="GO:0008933">
    <property type="term" value="F:peptidoglycan lytic transglycosylase activity"/>
    <property type="evidence" value="ECO:0007669"/>
    <property type="project" value="InterPro"/>
</dbReference>
<dbReference type="Proteomes" id="UP001403385">
    <property type="component" value="Unassembled WGS sequence"/>
</dbReference>
<proteinExistence type="inferred from homology"/>
<evidence type="ECO:0000259" key="5">
    <source>
        <dbReference type="SMART" id="SM00062"/>
    </source>
</evidence>
<name>A0AAW9RZU8_9BACT</name>
<dbReference type="AlphaFoldDB" id="A0AAW9RZU8"/>
<evidence type="ECO:0000256" key="3">
    <source>
        <dbReference type="ARBA" id="ARBA00022729"/>
    </source>
</evidence>
<dbReference type="InterPro" id="IPR000189">
    <property type="entry name" value="Transglyc_AS"/>
</dbReference>
<dbReference type="Gene3D" id="1.10.530.10">
    <property type="match status" value="1"/>
</dbReference>
<keyword evidence="7" id="KW-1185">Reference proteome</keyword>
<protein>
    <submittedName>
        <fullName evidence="6">Transporter substrate-binding domain-containing protein</fullName>
    </submittedName>
</protein>
<dbReference type="GO" id="GO:0000270">
    <property type="term" value="P:peptidoglycan metabolic process"/>
    <property type="evidence" value="ECO:0007669"/>
    <property type="project" value="InterPro"/>
</dbReference>
<dbReference type="EMBL" id="JBDKWZ010000001">
    <property type="protein sequence ID" value="MEN7546451.1"/>
    <property type="molecule type" value="Genomic_DNA"/>
</dbReference>
<dbReference type="RefSeq" id="WP_346819238.1">
    <property type="nucleotide sequence ID" value="NZ_JBDKWZ010000001.1"/>
</dbReference>
<dbReference type="Pfam" id="PF01464">
    <property type="entry name" value="SLT"/>
    <property type="match status" value="1"/>
</dbReference>
<keyword evidence="3" id="KW-0732">Signal</keyword>
<evidence type="ECO:0000313" key="6">
    <source>
        <dbReference type="EMBL" id="MEN7546451.1"/>
    </source>
</evidence>
<evidence type="ECO:0000256" key="2">
    <source>
        <dbReference type="ARBA" id="ARBA00007734"/>
    </source>
</evidence>
<dbReference type="Gene3D" id="3.40.190.10">
    <property type="entry name" value="Periplasmic binding protein-like II"/>
    <property type="match status" value="2"/>
</dbReference>
<dbReference type="PROSITE" id="PS00922">
    <property type="entry name" value="TRANSGLYCOSYLASE"/>
    <property type="match status" value="1"/>
</dbReference>
<comment type="subcellular location">
    <subcellularLocation>
        <location evidence="1">Cell outer membrane</location>
        <topology evidence="1">Peripheral membrane protein</topology>
    </subcellularLocation>
</comment>
<feature type="domain" description="Solute-binding protein family 3/N-terminal" evidence="5">
    <location>
        <begin position="48"/>
        <end position="285"/>
    </location>
</feature>
<dbReference type="GO" id="GO:0009279">
    <property type="term" value="C:cell outer membrane"/>
    <property type="evidence" value="ECO:0007669"/>
    <property type="project" value="UniProtKB-SubCell"/>
</dbReference>
<dbReference type="CDD" id="cd13403">
    <property type="entry name" value="MLTF-like"/>
    <property type="match status" value="1"/>
</dbReference>
<evidence type="ECO:0000256" key="1">
    <source>
        <dbReference type="ARBA" id="ARBA00004339"/>
    </source>
</evidence>
<comment type="similarity">
    <text evidence="2">Belongs to the transglycosylase Slt family.</text>
</comment>
<dbReference type="InterPro" id="IPR001638">
    <property type="entry name" value="Solute-binding_3/MltF_N"/>
</dbReference>
<dbReference type="InterPro" id="IPR008258">
    <property type="entry name" value="Transglycosylase_SLT_dom_1"/>
</dbReference>
<accession>A0AAW9RZU8</accession>
<dbReference type="PANTHER" id="PTHR35936">
    <property type="entry name" value="MEMBRANE-BOUND LYTIC MUREIN TRANSGLYCOSYLASE F"/>
    <property type="match status" value="1"/>
</dbReference>
<dbReference type="SMART" id="SM00062">
    <property type="entry name" value="PBPb"/>
    <property type="match status" value="1"/>
</dbReference>
<dbReference type="SUPFAM" id="SSF53850">
    <property type="entry name" value="Periplasmic binding protein-like II"/>
    <property type="match status" value="1"/>
</dbReference>
<evidence type="ECO:0000256" key="4">
    <source>
        <dbReference type="ARBA" id="ARBA00023237"/>
    </source>
</evidence>
<sequence>MKETILVLLLWTFLLGACSQAVEEKKGNTPVRLIEVAFDLPDIRERGKLIAIMQYNPTSYFLYRGQPMGFEYELLQKLTKQLQLELEIRISNDFSEAFRMLSEGEGDIIAHGLTVTKHRKEKFAFTEHYTTTRQVLVQRKPDQWRQMHPVKVEKALIRNQIELIGKEVYVHENSAYYSRLLNLSEEIGGDILIKTLRGELETSELVRKVANREIPYTVADQNIAEINRTFYTNLDTKTPVSFPQRQAWAVRKSSPQLLDTLNSLIVGLRGKLEFNVTYNKYFKNRRAFSQRIQSEYFSKSGSKVSPYDPLLKQYAHQLGWDWRLLASMVYQESRFDPKANSWAGASGLMQLMPETAAHYGVTDLTNPEESIKAGVNYLNDLETLWQEVPDSVERVKFVLASYNVGPGHIQDARRLAEKHENDPNTWTNEVDQWVRQKSKKKYYLDESVKFGYCRGEEPFRYVKEIFNRYEQYQNLIAKE</sequence>
<dbReference type="Pfam" id="PF00497">
    <property type="entry name" value="SBP_bac_3"/>
    <property type="match status" value="1"/>
</dbReference>
<keyword evidence="4" id="KW-0472">Membrane</keyword>
<dbReference type="PROSITE" id="PS51257">
    <property type="entry name" value="PROKAR_LIPOPROTEIN"/>
    <property type="match status" value="1"/>
</dbReference>
<evidence type="ECO:0000313" key="7">
    <source>
        <dbReference type="Proteomes" id="UP001403385"/>
    </source>
</evidence>